<evidence type="ECO:0000313" key="2">
    <source>
        <dbReference type="Proteomes" id="UP000027327"/>
    </source>
</evidence>
<dbReference type="GO" id="GO:0016301">
    <property type="term" value="F:kinase activity"/>
    <property type="evidence" value="ECO:0007669"/>
    <property type="project" value="UniProtKB-KW"/>
</dbReference>
<protein>
    <submittedName>
        <fullName evidence="1">Putative ribose-phosphate pyrophosphokinase domain protein</fullName>
    </submittedName>
</protein>
<dbReference type="PATRIC" id="fig|1310697.3.peg.3220"/>
<sequence length="42" mass="4588">MTHGIFSKGIEVFDGLLDQLFTSDSFPQQPSDKISVIAFAAE</sequence>
<keyword evidence="1" id="KW-0418">Kinase</keyword>
<organism evidence="1 2">
    <name type="scientific">Acinetobacter baumannii 21072</name>
    <dbReference type="NCBI Taxonomy" id="1310697"/>
    <lineage>
        <taxon>Bacteria</taxon>
        <taxon>Pseudomonadati</taxon>
        <taxon>Pseudomonadota</taxon>
        <taxon>Gammaproteobacteria</taxon>
        <taxon>Moraxellales</taxon>
        <taxon>Moraxellaceae</taxon>
        <taxon>Acinetobacter</taxon>
        <taxon>Acinetobacter calcoaceticus/baumannii complex</taxon>
    </lineage>
</organism>
<evidence type="ECO:0000313" key="1">
    <source>
        <dbReference type="EMBL" id="KCY15720.1"/>
    </source>
</evidence>
<accession>A0A062I7G6</accession>
<dbReference type="AlphaFoldDB" id="A0A062I7G6"/>
<dbReference type="Proteomes" id="UP000027327">
    <property type="component" value="Unassembled WGS sequence"/>
</dbReference>
<proteinExistence type="predicted"/>
<keyword evidence="1" id="KW-0808">Transferase</keyword>
<reference evidence="1 2" key="1">
    <citation type="submission" date="2014-04" db="EMBL/GenBank/DDBJ databases">
        <title>Comparative genomics and transcriptomics to identify genetic mechanisms underlying the emergence of carbapenem resistant Acinetobacter baumannii (CRAb).</title>
        <authorList>
            <person name="Harris A.D."/>
            <person name="Johnson K.J."/>
            <person name="George J."/>
            <person name="Nadendla S."/>
            <person name="Daugherty S.C."/>
            <person name="Parankush S."/>
            <person name="Sadzewicz L."/>
            <person name="Tallon L."/>
            <person name="Sengamalay N."/>
            <person name="Hazen T.H."/>
            <person name="Rasko D.A."/>
        </authorList>
    </citation>
    <scope>NUCLEOTIDE SEQUENCE [LARGE SCALE GENOMIC DNA]</scope>
    <source>
        <strain evidence="1 2">21072</strain>
    </source>
</reference>
<dbReference type="EMBL" id="JMOD01000082">
    <property type="protein sequence ID" value="KCY15720.1"/>
    <property type="molecule type" value="Genomic_DNA"/>
</dbReference>
<comment type="caution">
    <text evidence="1">The sequence shown here is derived from an EMBL/GenBank/DDBJ whole genome shotgun (WGS) entry which is preliminary data.</text>
</comment>
<gene>
    <name evidence="1" type="ORF">J596_3370</name>
</gene>
<name>A0A062I7G6_ACIBA</name>